<evidence type="ECO:0000313" key="2">
    <source>
        <dbReference type="Proteomes" id="UP000095472"/>
    </source>
</evidence>
<organism evidence="1 2">
    <name type="scientific">Desertifilum tharense IPPAS B-1220</name>
    <dbReference type="NCBI Taxonomy" id="1781255"/>
    <lineage>
        <taxon>Bacteria</taxon>
        <taxon>Bacillati</taxon>
        <taxon>Cyanobacteriota</taxon>
        <taxon>Cyanophyceae</taxon>
        <taxon>Desertifilales</taxon>
        <taxon>Desertifilaceae</taxon>
        <taxon>Desertifilum</taxon>
    </lineage>
</organism>
<name>A0ACD5GNE4_9CYAN</name>
<keyword evidence="1" id="KW-0067">ATP-binding</keyword>
<reference evidence="1 2" key="1">
    <citation type="journal article" date="2016" name="Genome Announc.">
        <title>Draft Genome Sequence of the Thermotolerant Cyanobacterium Desertifilum sp. IPPAS B-1220.</title>
        <authorList>
            <person name="Mironov K.S."/>
            <person name="Sinetova M.A."/>
            <person name="Bolatkhan K."/>
            <person name="Zayadan B.K."/>
            <person name="Ustinova V.V."/>
            <person name="Kupriyanova E.V."/>
            <person name="Skrypnik A.N."/>
            <person name="Gogoleva N.E."/>
            <person name="Gogolev Y.V."/>
            <person name="Los D.A."/>
        </authorList>
    </citation>
    <scope>NUCLEOTIDE SEQUENCE [LARGE SCALE GENOMIC DNA]</scope>
    <source>
        <strain evidence="1 2">IPPAS B-1220</strain>
    </source>
</reference>
<keyword evidence="1" id="KW-0547">Nucleotide-binding</keyword>
<evidence type="ECO:0000313" key="1">
    <source>
        <dbReference type="EMBL" id="XPM62360.1"/>
    </source>
</evidence>
<proteinExistence type="predicted"/>
<accession>A0ACD5GNE4</accession>
<dbReference type="Proteomes" id="UP000095472">
    <property type="component" value="Chromosome"/>
</dbReference>
<sequence>MTDLFRVENLRVAYPQTSPSVEWAVDDVSFTLKAGERMGLVGESGCGKSTLGRAAMRLLPPITQIEGKVWFQGQSVFELNPTELRKFRGEAVALVFQDPMTRLDPLMTIGDHCIETLRAHQPELSKQQAKEIALSTLEAVKIPAARWSQYPHEFSGGMRQRVAIALALLLNPKLIVADEPTTSLDVTVAAQILQELTRLCREREMGLLVISHDLAMIGEYCDKIGVMYNGRLVELGETEAIFRQPQHEYTRSLLKAALHIQATPDAEVSPQPLEKIEPLLRVTELKQHYTLEGSLIQQLFRKETPAIKAVDGVTLELYPGEIFGLVGESGCGKSTLSRTLLQLIRPTSGTVEFLGQNLTHANRKTLREFRRQMQMVFQDPHACLNPLMTIGESIADPLLIHKLANPKEAKVQVLQMLERVGLSPATGYYDRYPGELSGGQQQRVAIARALITRPKLLICDEPVSMLDASVQAQVLDLMLELKRDFDLTYLFITHDLWLARFLCDRIAVMNAGKIVEIGITQDIFNQPQHPYTQTLLSSAPCWREHPRGKEGIGSWELGVGGRRRWGDGEMGGKEGIGSWELGVGGRRRWGDGRMGGWGKEGTWELGVKSWGKEEMDGRRLSRLGQLTQLR</sequence>
<dbReference type="EMBL" id="CP182909">
    <property type="protein sequence ID" value="XPM62360.1"/>
    <property type="molecule type" value="Genomic_DNA"/>
</dbReference>
<keyword evidence="2" id="KW-1185">Reference proteome</keyword>
<protein>
    <submittedName>
        <fullName evidence="1">Dipeptide ABC transporter ATP-binding protein</fullName>
    </submittedName>
</protein>
<gene>
    <name evidence="1" type="ORF">BH720_021710</name>
</gene>